<dbReference type="EMBL" id="KV453935">
    <property type="protein sequence ID" value="ODV72278.1"/>
    <property type="molecule type" value="Genomic_DNA"/>
</dbReference>
<name>A0A1E4RYD6_CYBJN</name>
<reference evidence="1 2" key="1">
    <citation type="journal article" date="2016" name="Proc. Natl. Acad. Sci. U.S.A.">
        <title>Comparative genomics of biotechnologically important yeasts.</title>
        <authorList>
            <person name="Riley R."/>
            <person name="Haridas S."/>
            <person name="Wolfe K.H."/>
            <person name="Lopes M.R."/>
            <person name="Hittinger C.T."/>
            <person name="Goeker M."/>
            <person name="Salamov A.A."/>
            <person name="Wisecaver J.H."/>
            <person name="Long T.M."/>
            <person name="Calvey C.H."/>
            <person name="Aerts A.L."/>
            <person name="Barry K.W."/>
            <person name="Choi C."/>
            <person name="Clum A."/>
            <person name="Coughlan A.Y."/>
            <person name="Deshpande S."/>
            <person name="Douglass A.P."/>
            <person name="Hanson S.J."/>
            <person name="Klenk H.-P."/>
            <person name="LaButti K.M."/>
            <person name="Lapidus A."/>
            <person name="Lindquist E.A."/>
            <person name="Lipzen A.M."/>
            <person name="Meier-Kolthoff J.P."/>
            <person name="Ohm R.A."/>
            <person name="Otillar R.P."/>
            <person name="Pangilinan J.L."/>
            <person name="Peng Y."/>
            <person name="Rokas A."/>
            <person name="Rosa C.A."/>
            <person name="Scheuner C."/>
            <person name="Sibirny A.A."/>
            <person name="Slot J.C."/>
            <person name="Stielow J.B."/>
            <person name="Sun H."/>
            <person name="Kurtzman C.P."/>
            <person name="Blackwell M."/>
            <person name="Grigoriev I.V."/>
            <person name="Jeffries T.W."/>
        </authorList>
    </citation>
    <scope>NUCLEOTIDE SEQUENCE [LARGE SCALE GENOMIC DNA]</scope>
    <source>
        <strain evidence="2">ATCC 18201 / CBS 1600 / BCRC 20928 / JCM 3617 / NBRC 0987 / NRRL Y-1542</strain>
    </source>
</reference>
<proteinExistence type="predicted"/>
<protein>
    <submittedName>
        <fullName evidence="1">Uncharacterized protein</fullName>
    </submittedName>
</protein>
<keyword evidence="2" id="KW-1185">Reference proteome</keyword>
<dbReference type="GeneID" id="30991784"/>
<dbReference type="AlphaFoldDB" id="A0A1E4RYD6"/>
<organism evidence="1 2">
    <name type="scientific">Cyberlindnera jadinii (strain ATCC 18201 / CBS 1600 / BCRC 20928 / JCM 3617 / NBRC 0987 / NRRL Y-1542)</name>
    <name type="common">Torula yeast</name>
    <name type="synonym">Candida utilis</name>
    <dbReference type="NCBI Taxonomy" id="983966"/>
    <lineage>
        <taxon>Eukaryota</taxon>
        <taxon>Fungi</taxon>
        <taxon>Dikarya</taxon>
        <taxon>Ascomycota</taxon>
        <taxon>Saccharomycotina</taxon>
        <taxon>Saccharomycetes</taxon>
        <taxon>Phaffomycetales</taxon>
        <taxon>Phaffomycetaceae</taxon>
        <taxon>Cyberlindnera</taxon>
    </lineage>
</organism>
<accession>A0A1E4RYD6</accession>
<evidence type="ECO:0000313" key="2">
    <source>
        <dbReference type="Proteomes" id="UP000094389"/>
    </source>
</evidence>
<gene>
    <name evidence="1" type="ORF">CYBJADRAFT_191076</name>
</gene>
<dbReference type="RefSeq" id="XP_020069317.1">
    <property type="nucleotide sequence ID" value="XM_020217388.1"/>
</dbReference>
<sequence length="71" mass="8767">MEPRKRNRKPVVCTVCRKRKIRVSLYPSHVPKILLRLFTVFKWLNSGWRRVHTFILKHYKMRVLTWVCFLV</sequence>
<dbReference type="Proteomes" id="UP000094389">
    <property type="component" value="Unassembled WGS sequence"/>
</dbReference>
<evidence type="ECO:0000313" key="1">
    <source>
        <dbReference type="EMBL" id="ODV72278.1"/>
    </source>
</evidence>